<name>A0A3G1B242_9ARCH</name>
<organism evidence="3 4">
    <name type="scientific">Candidatus Nitrosotenuis cloacae</name>
    <dbReference type="NCBI Taxonomy" id="1603555"/>
    <lineage>
        <taxon>Archaea</taxon>
        <taxon>Nitrososphaerota</taxon>
        <taxon>Candidatus Nitrosotenuis</taxon>
    </lineage>
</organism>
<dbReference type="AlphaFoldDB" id="A0A3G1B242"/>
<dbReference type="CDD" id="cd00293">
    <property type="entry name" value="USP-like"/>
    <property type="match status" value="1"/>
</dbReference>
<dbReference type="PRINTS" id="PR01438">
    <property type="entry name" value="UNVRSLSTRESS"/>
</dbReference>
<dbReference type="Pfam" id="PF00582">
    <property type="entry name" value="Usp"/>
    <property type="match status" value="1"/>
</dbReference>
<evidence type="ECO:0000256" key="1">
    <source>
        <dbReference type="ARBA" id="ARBA00008791"/>
    </source>
</evidence>
<dbReference type="KEGG" id="tah:SU86_004910"/>
<keyword evidence="4" id="KW-1185">Reference proteome</keyword>
<protein>
    <recommendedName>
        <fullName evidence="2">UspA domain-containing protein</fullName>
    </recommendedName>
</protein>
<dbReference type="SUPFAM" id="SSF52402">
    <property type="entry name" value="Adenine nucleotide alpha hydrolases-like"/>
    <property type="match status" value="1"/>
</dbReference>
<gene>
    <name evidence="3" type="ORF">SU86_004910</name>
</gene>
<dbReference type="Proteomes" id="UP000266745">
    <property type="component" value="Chromosome"/>
</dbReference>
<dbReference type="EMBL" id="CP011097">
    <property type="protein sequence ID" value="AJZ75812.1"/>
    <property type="molecule type" value="Genomic_DNA"/>
</dbReference>
<feature type="domain" description="UspA" evidence="2">
    <location>
        <begin position="6"/>
        <end position="143"/>
    </location>
</feature>
<evidence type="ECO:0000259" key="2">
    <source>
        <dbReference type="Pfam" id="PF00582"/>
    </source>
</evidence>
<dbReference type="PANTHER" id="PTHR46268">
    <property type="entry name" value="STRESS RESPONSE PROTEIN NHAX"/>
    <property type="match status" value="1"/>
</dbReference>
<evidence type="ECO:0000313" key="4">
    <source>
        <dbReference type="Proteomes" id="UP000266745"/>
    </source>
</evidence>
<dbReference type="InterPro" id="IPR006016">
    <property type="entry name" value="UspA"/>
</dbReference>
<dbReference type="STRING" id="1603555.SU86_004910"/>
<dbReference type="InterPro" id="IPR014729">
    <property type="entry name" value="Rossmann-like_a/b/a_fold"/>
</dbReference>
<proteinExistence type="inferred from homology"/>
<sequence length="143" mass="15728">MLFSLEKILVPLDGSDNSFRALDAAIFLASKSDSAIDLVYCVSVFPSIEVQMIDPIKCQILERKFAESVLKKALSICKKSDIKSNQAILYGTPGYTITKYIKSNKIDLVVIGSRGRSTVREVFLGSVSNYVLHKSPAPVLVIK</sequence>
<dbReference type="PANTHER" id="PTHR46268:SF25">
    <property type="entry name" value="USPA DOMAIN PROTEIN"/>
    <property type="match status" value="1"/>
</dbReference>
<accession>A0A3G1B242</accession>
<comment type="similarity">
    <text evidence="1">Belongs to the universal stress protein A family.</text>
</comment>
<dbReference type="Gene3D" id="3.40.50.620">
    <property type="entry name" value="HUPs"/>
    <property type="match status" value="1"/>
</dbReference>
<reference evidence="3 4" key="1">
    <citation type="journal article" date="2016" name="Sci. Rep.">
        <title>A novel ammonia-oxidizing archaeon from wastewater treatment plant: Its enrichment, physiological and genomic characteristics.</title>
        <authorList>
            <person name="Li Y."/>
            <person name="Ding K."/>
            <person name="Wen X."/>
            <person name="Zhang B."/>
            <person name="Shen B."/>
            <person name="Yang Y."/>
        </authorList>
    </citation>
    <scope>NUCLEOTIDE SEQUENCE [LARGE SCALE GENOMIC DNA]</scope>
    <source>
        <strain evidence="3 4">SAT1</strain>
    </source>
</reference>
<evidence type="ECO:0000313" key="3">
    <source>
        <dbReference type="EMBL" id="AJZ75812.1"/>
    </source>
</evidence>
<dbReference type="InterPro" id="IPR006015">
    <property type="entry name" value="Universal_stress_UspA"/>
</dbReference>